<evidence type="ECO:0000313" key="2">
    <source>
        <dbReference type="EMBL" id="NOH73031.1"/>
    </source>
</evidence>
<evidence type="ECO:0000313" key="3">
    <source>
        <dbReference type="Proteomes" id="UP000565719"/>
    </source>
</evidence>
<evidence type="ECO:0000256" key="1">
    <source>
        <dbReference type="SAM" id="Phobius"/>
    </source>
</evidence>
<dbReference type="RefSeq" id="WP_171362064.1">
    <property type="nucleotide sequence ID" value="NZ_VTXC01000061.1"/>
</dbReference>
<accession>A0A7Y4A1L3</accession>
<dbReference type="EMBL" id="VTXC01000061">
    <property type="protein sequence ID" value="NOH73031.1"/>
    <property type="molecule type" value="Genomic_DNA"/>
</dbReference>
<keyword evidence="1" id="KW-1133">Transmembrane helix</keyword>
<dbReference type="Pfam" id="PF10795">
    <property type="entry name" value="DUF2607"/>
    <property type="match status" value="1"/>
</dbReference>
<protein>
    <submittedName>
        <fullName evidence="2">DUF2607 family protein</fullName>
    </submittedName>
</protein>
<comment type="caution">
    <text evidence="2">The sequence shown here is derived from an EMBL/GenBank/DDBJ whole genome shotgun (WGS) entry which is preliminary data.</text>
</comment>
<organism evidence="2 3">
    <name type="scientific">Vibrio pectenicida</name>
    <dbReference type="NCBI Taxonomy" id="62763"/>
    <lineage>
        <taxon>Bacteria</taxon>
        <taxon>Pseudomonadati</taxon>
        <taxon>Pseudomonadota</taxon>
        <taxon>Gammaproteobacteria</taxon>
        <taxon>Vibrionales</taxon>
        <taxon>Vibrionaceae</taxon>
        <taxon>Vibrio</taxon>
    </lineage>
</organism>
<keyword evidence="1" id="KW-0812">Transmembrane</keyword>
<keyword evidence="1" id="KW-0472">Membrane</keyword>
<dbReference type="InterPro" id="IPR019731">
    <property type="entry name" value="DUF2607"/>
</dbReference>
<name>A0A7Y4A1L3_9VIBR</name>
<feature type="transmembrane region" description="Helical" evidence="1">
    <location>
        <begin position="12"/>
        <end position="31"/>
    </location>
</feature>
<reference evidence="2 3" key="1">
    <citation type="submission" date="2019-09" db="EMBL/GenBank/DDBJ databases">
        <title>Draft genome sequencing and comparative genomics of hatchery-associated Vibrios.</title>
        <authorList>
            <person name="Kehlet-Delgado H."/>
            <person name="Mueller R.S."/>
        </authorList>
    </citation>
    <scope>NUCLEOTIDE SEQUENCE [LARGE SCALE GENOMIC DNA]</scope>
    <source>
        <strain evidence="2 3">99-46-Y</strain>
    </source>
</reference>
<gene>
    <name evidence="2" type="ORF">F0225_17060</name>
</gene>
<dbReference type="Proteomes" id="UP000565719">
    <property type="component" value="Unassembled WGS sequence"/>
</dbReference>
<dbReference type="AlphaFoldDB" id="A0A7Y4A1L3"/>
<sequence>MTLTHQSRIRHSSTLVTIAIVLMLWMSLAYITHQYQFDVSQHSDHQCQLFSCLQHGFSHSQTVLVDNPINDIFGFSSSYHLYRRTVLFYLARSPPVDLIK</sequence>
<proteinExistence type="predicted"/>